<evidence type="ECO:0000256" key="1">
    <source>
        <dbReference type="ARBA" id="ARBA00003761"/>
    </source>
</evidence>
<dbReference type="UniPathway" id="UPA00655">
    <property type="reaction ID" value="UER00711"/>
</dbReference>
<dbReference type="FunFam" id="3.30.470.20:FF:000028">
    <property type="entry name" value="Methylcrotonoyl-CoA carboxylase subunit alpha, mitochondrial"/>
    <property type="match status" value="1"/>
</dbReference>
<dbReference type="EMBL" id="RHJS01000002">
    <property type="protein sequence ID" value="RRK32868.1"/>
    <property type="molecule type" value="Genomic_DNA"/>
</dbReference>
<dbReference type="Pfam" id="PF02786">
    <property type="entry name" value="CPSase_L_D2"/>
    <property type="match status" value="1"/>
</dbReference>
<comment type="function">
    <text evidence="1 17">This protein is a component of the acetyl coenzyme A carboxylase complex; first, biotin carboxylase catalyzes the carboxylation of the carrier protein and then the transcarboxylase transfers the carboxyl group to form malonyl-CoA.</text>
</comment>
<dbReference type="SUPFAM" id="SSF56059">
    <property type="entry name" value="Glutathione synthetase ATP-binding domain-like"/>
    <property type="match status" value="1"/>
</dbReference>
<sequence>MIGKVLIANRGEIAVRIIRACREMGIETVAVYSEADREALHTQLADEAICIGPAPSAGSYLSMEQIISATIVSGADAIHPGFGFLSENSRFAELCEQCNITFIGPRSEVIRKLGNKQEARNTMIAAGVPVVPGSTEPLTDAEAGAALAREIGYPVIVKAALGGGGKGMRVAETPEEFEASFQTAQKEAQMAFGDGTMYLEHYVQHPRHIEFQILADQYGNTIHLGERDCSVQRNHQKMIEEAPSAALSEELRAKMGEAAVRAAKAAGYTNAGTVEFLLEKNNHFYFMEMNTRIQVEHPVTEWVTGIDLVKEQIRIADGRKLSYAQQDVRIIGHAMECRINAENPKKNFRPSPGTITDMYLPGGKGVRIDSAIYSGYTVPPYYDSMLAKLIVHAKNRKEAIRKMRSALGEVIIEGIETNVDYQYEILNHPDFVSGDVDIEFIEKMSRG</sequence>
<comment type="subunit">
    <text evidence="3 17">Acetyl-CoA carboxylase is a heterohexamer of biotin carboxyl carrier protein, biotin carboxylase and the two subunits of carboxyl transferase in a 2:2 complex.</text>
</comment>
<evidence type="ECO:0000313" key="21">
    <source>
        <dbReference type="Proteomes" id="UP000274920"/>
    </source>
</evidence>
<name>A0A3R8JNI3_9FIRM</name>
<dbReference type="PROSITE" id="PS00867">
    <property type="entry name" value="CPSASE_2"/>
    <property type="match status" value="1"/>
</dbReference>
<dbReference type="Gene3D" id="3.40.50.20">
    <property type="match status" value="1"/>
</dbReference>
<dbReference type="Pfam" id="PF02785">
    <property type="entry name" value="Biotin_carb_C"/>
    <property type="match status" value="1"/>
</dbReference>
<organism evidence="20 21">
    <name type="scientific">Schaedlerella arabinosiphila</name>
    <dbReference type="NCBI Taxonomy" id="2044587"/>
    <lineage>
        <taxon>Bacteria</taxon>
        <taxon>Bacillati</taxon>
        <taxon>Bacillota</taxon>
        <taxon>Clostridia</taxon>
        <taxon>Lachnospirales</taxon>
        <taxon>Lachnospiraceae</taxon>
        <taxon>Schaedlerella</taxon>
    </lineage>
</organism>
<accession>A0A3R8JNI3</accession>
<dbReference type="PROSITE" id="PS00866">
    <property type="entry name" value="CPSASE_1"/>
    <property type="match status" value="1"/>
</dbReference>
<evidence type="ECO:0000259" key="19">
    <source>
        <dbReference type="PROSITE" id="PS50979"/>
    </source>
</evidence>
<evidence type="ECO:0000256" key="12">
    <source>
        <dbReference type="ARBA" id="ARBA00023098"/>
    </source>
</evidence>
<dbReference type="GO" id="GO:2001295">
    <property type="term" value="P:malonyl-CoA biosynthetic process"/>
    <property type="evidence" value="ECO:0007669"/>
    <property type="project" value="UniProtKB-UniPathway"/>
</dbReference>
<reference evidence="20" key="1">
    <citation type="submission" date="2018-10" db="EMBL/GenBank/DDBJ databases">
        <title>Schaedlerella arabinophila gen. nov. sp. nov., isolated from the mouse intestinal tract and comparative analysis with the genome of the closely related altered Schaedler flora strain ASF502.</title>
        <authorList>
            <person name="Miyake S."/>
            <person name="Soh M."/>
            <person name="Seedorf H."/>
        </authorList>
    </citation>
    <scope>NUCLEOTIDE SEQUENCE [LARGE SCALE GENOMIC DNA]</scope>
    <source>
        <strain evidence="20">DSM 106076</strain>
    </source>
</reference>
<evidence type="ECO:0000256" key="6">
    <source>
        <dbReference type="ARBA" id="ARBA00022598"/>
    </source>
</evidence>
<evidence type="ECO:0000256" key="2">
    <source>
        <dbReference type="ARBA" id="ARBA00004956"/>
    </source>
</evidence>
<keyword evidence="9 17" id="KW-0276">Fatty acid metabolism</keyword>
<keyword evidence="7" id="KW-0479">Metal-binding</keyword>
<evidence type="ECO:0000256" key="13">
    <source>
        <dbReference type="ARBA" id="ARBA00023160"/>
    </source>
</evidence>
<keyword evidence="8 16" id="KW-0547">Nucleotide-binding</keyword>
<keyword evidence="12 17" id="KW-0443">Lipid metabolism</keyword>
<dbReference type="GO" id="GO:0006633">
    <property type="term" value="P:fatty acid biosynthetic process"/>
    <property type="evidence" value="ECO:0007669"/>
    <property type="project" value="UniProtKB-KW"/>
</dbReference>
<dbReference type="AlphaFoldDB" id="A0A3R8JNI3"/>
<proteinExistence type="predicted"/>
<evidence type="ECO:0000256" key="4">
    <source>
        <dbReference type="ARBA" id="ARBA00013263"/>
    </source>
</evidence>
<dbReference type="Proteomes" id="UP000274920">
    <property type="component" value="Unassembled WGS sequence"/>
</dbReference>
<keyword evidence="5 17" id="KW-0444">Lipid biosynthesis</keyword>
<protein>
    <recommendedName>
        <fullName evidence="4 17">Biotin carboxylase</fullName>
        <ecNumber evidence="4 17">6.3.4.14</ecNumber>
    </recommendedName>
    <alternativeName>
        <fullName evidence="17">Acetyl-coenzyme A carboxylase biotin carboxylase subunit A</fullName>
    </alternativeName>
</protein>
<dbReference type="SUPFAM" id="SSF52440">
    <property type="entry name" value="PreATP-grasp domain"/>
    <property type="match status" value="1"/>
</dbReference>
<dbReference type="SUPFAM" id="SSF51246">
    <property type="entry name" value="Rudiment single hybrid motif"/>
    <property type="match status" value="1"/>
</dbReference>
<keyword evidence="13 17" id="KW-0275">Fatty acid biosynthesis</keyword>
<evidence type="ECO:0000256" key="5">
    <source>
        <dbReference type="ARBA" id="ARBA00022516"/>
    </source>
</evidence>
<keyword evidence="14 17" id="KW-0092">Biotin</keyword>
<feature type="domain" description="ATP-grasp" evidence="18">
    <location>
        <begin position="120"/>
        <end position="317"/>
    </location>
</feature>
<dbReference type="InterPro" id="IPR011054">
    <property type="entry name" value="Rudment_hybrid_motif"/>
</dbReference>
<dbReference type="NCBIfam" id="NF004085">
    <property type="entry name" value="PRK05586.1"/>
    <property type="match status" value="1"/>
</dbReference>
<comment type="caution">
    <text evidence="20">The sequence shown here is derived from an EMBL/GenBank/DDBJ whole genome shotgun (WGS) entry which is preliminary data.</text>
</comment>
<evidence type="ECO:0000256" key="7">
    <source>
        <dbReference type="ARBA" id="ARBA00022723"/>
    </source>
</evidence>
<gene>
    <name evidence="20" type="ORF">EBB54_17020</name>
</gene>
<keyword evidence="21" id="KW-1185">Reference proteome</keyword>
<keyword evidence="6 17" id="KW-0436">Ligase</keyword>
<dbReference type="InterPro" id="IPR004549">
    <property type="entry name" value="Acetyl_CoA_COase_biotin_COase"/>
</dbReference>
<dbReference type="PROSITE" id="PS50979">
    <property type="entry name" value="BC"/>
    <property type="match status" value="1"/>
</dbReference>
<evidence type="ECO:0000256" key="11">
    <source>
        <dbReference type="ARBA" id="ARBA00022842"/>
    </source>
</evidence>
<dbReference type="RefSeq" id="WP_125128282.1">
    <property type="nucleotide sequence ID" value="NZ_RHJS01000002.1"/>
</dbReference>
<comment type="catalytic activity">
    <reaction evidence="15 17">
        <text>N(6)-biotinyl-L-lysyl-[protein] + hydrogencarbonate + ATP = N(6)-carboxybiotinyl-L-lysyl-[protein] + ADP + phosphate + H(+)</text>
        <dbReference type="Rhea" id="RHEA:13501"/>
        <dbReference type="Rhea" id="RHEA-COMP:10505"/>
        <dbReference type="Rhea" id="RHEA-COMP:10506"/>
        <dbReference type="ChEBI" id="CHEBI:15378"/>
        <dbReference type="ChEBI" id="CHEBI:17544"/>
        <dbReference type="ChEBI" id="CHEBI:30616"/>
        <dbReference type="ChEBI" id="CHEBI:43474"/>
        <dbReference type="ChEBI" id="CHEBI:83144"/>
        <dbReference type="ChEBI" id="CHEBI:83145"/>
        <dbReference type="ChEBI" id="CHEBI:456216"/>
        <dbReference type="EC" id="6.3.4.14"/>
    </reaction>
</comment>
<dbReference type="InterPro" id="IPR005481">
    <property type="entry name" value="BC-like_N"/>
</dbReference>
<evidence type="ECO:0000259" key="18">
    <source>
        <dbReference type="PROSITE" id="PS50975"/>
    </source>
</evidence>
<dbReference type="InterPro" id="IPR051602">
    <property type="entry name" value="ACC_Biotin_Carboxylase"/>
</dbReference>
<dbReference type="FunFam" id="3.40.50.20:FF:000010">
    <property type="entry name" value="Propionyl-CoA carboxylase subunit alpha"/>
    <property type="match status" value="1"/>
</dbReference>
<dbReference type="EC" id="6.3.4.14" evidence="4 17"/>
<dbReference type="SMART" id="SM00878">
    <property type="entry name" value="Biotin_carb_C"/>
    <property type="match status" value="1"/>
</dbReference>
<evidence type="ECO:0000256" key="16">
    <source>
        <dbReference type="PROSITE-ProRule" id="PRU00409"/>
    </source>
</evidence>
<dbReference type="InterPro" id="IPR016185">
    <property type="entry name" value="PreATP-grasp_dom_sf"/>
</dbReference>
<dbReference type="Gene3D" id="3.30.1490.20">
    <property type="entry name" value="ATP-grasp fold, A domain"/>
    <property type="match status" value="1"/>
</dbReference>
<evidence type="ECO:0000256" key="17">
    <source>
        <dbReference type="RuleBase" id="RU365063"/>
    </source>
</evidence>
<dbReference type="FunFam" id="3.30.1490.20:FF:000018">
    <property type="entry name" value="Biotin carboxylase"/>
    <property type="match status" value="1"/>
</dbReference>
<dbReference type="PANTHER" id="PTHR48095:SF2">
    <property type="entry name" value="BIOTIN CARBOXYLASE, CHLOROPLASTIC"/>
    <property type="match status" value="1"/>
</dbReference>
<dbReference type="GO" id="GO:0005524">
    <property type="term" value="F:ATP binding"/>
    <property type="evidence" value="ECO:0007669"/>
    <property type="project" value="UniProtKB-UniRule"/>
</dbReference>
<evidence type="ECO:0000256" key="15">
    <source>
        <dbReference type="ARBA" id="ARBA00048600"/>
    </source>
</evidence>
<evidence type="ECO:0000256" key="3">
    <source>
        <dbReference type="ARBA" id="ARBA00011750"/>
    </source>
</evidence>
<dbReference type="InterPro" id="IPR013815">
    <property type="entry name" value="ATP_grasp_subdomain_1"/>
</dbReference>
<dbReference type="PANTHER" id="PTHR48095">
    <property type="entry name" value="PYRUVATE CARBOXYLASE SUBUNIT A"/>
    <property type="match status" value="1"/>
</dbReference>
<evidence type="ECO:0000256" key="8">
    <source>
        <dbReference type="ARBA" id="ARBA00022741"/>
    </source>
</evidence>
<dbReference type="Pfam" id="PF00289">
    <property type="entry name" value="Biotin_carb_N"/>
    <property type="match status" value="1"/>
</dbReference>
<dbReference type="NCBIfam" id="NF006367">
    <property type="entry name" value="PRK08591.1"/>
    <property type="match status" value="1"/>
</dbReference>
<dbReference type="GO" id="GO:0004075">
    <property type="term" value="F:biotin carboxylase activity"/>
    <property type="evidence" value="ECO:0007669"/>
    <property type="project" value="UniProtKB-EC"/>
</dbReference>
<keyword evidence="10 16" id="KW-0067">ATP-binding</keyword>
<feature type="domain" description="Biotin carboxylation" evidence="19">
    <location>
        <begin position="1"/>
        <end position="446"/>
    </location>
</feature>
<evidence type="ECO:0000256" key="10">
    <source>
        <dbReference type="ARBA" id="ARBA00022840"/>
    </source>
</evidence>
<dbReference type="InterPro" id="IPR011761">
    <property type="entry name" value="ATP-grasp"/>
</dbReference>
<dbReference type="GO" id="GO:0046872">
    <property type="term" value="F:metal ion binding"/>
    <property type="evidence" value="ECO:0007669"/>
    <property type="project" value="UniProtKB-KW"/>
</dbReference>
<evidence type="ECO:0000256" key="14">
    <source>
        <dbReference type="ARBA" id="ARBA00023267"/>
    </source>
</evidence>
<keyword evidence="11" id="KW-0460">Magnesium</keyword>
<dbReference type="NCBIfam" id="TIGR00514">
    <property type="entry name" value="accC"/>
    <property type="match status" value="1"/>
</dbReference>
<evidence type="ECO:0000313" key="20">
    <source>
        <dbReference type="EMBL" id="RRK32868.1"/>
    </source>
</evidence>
<dbReference type="PROSITE" id="PS50975">
    <property type="entry name" value="ATP_GRASP"/>
    <property type="match status" value="1"/>
</dbReference>
<evidence type="ECO:0000256" key="9">
    <source>
        <dbReference type="ARBA" id="ARBA00022832"/>
    </source>
</evidence>
<dbReference type="InterPro" id="IPR005482">
    <property type="entry name" value="Biotin_COase_C"/>
</dbReference>
<dbReference type="InterPro" id="IPR005479">
    <property type="entry name" value="CPAse_ATP-bd"/>
</dbReference>
<dbReference type="InterPro" id="IPR011764">
    <property type="entry name" value="Biotin_carboxylation_dom"/>
</dbReference>
<dbReference type="Gene3D" id="3.30.470.20">
    <property type="entry name" value="ATP-grasp fold, B domain"/>
    <property type="match status" value="1"/>
</dbReference>
<comment type="pathway">
    <text evidence="2 17">Lipid metabolism; malonyl-CoA biosynthesis; malonyl-CoA from acetyl-CoA: step 1/1.</text>
</comment>